<evidence type="ECO:0008006" key="4">
    <source>
        <dbReference type="Google" id="ProtNLM"/>
    </source>
</evidence>
<feature type="signal peptide" evidence="1">
    <location>
        <begin position="1"/>
        <end position="17"/>
    </location>
</feature>
<organism evidence="2 3">
    <name type="scientific">Glycine soja</name>
    <name type="common">Wild soybean</name>
    <dbReference type="NCBI Taxonomy" id="3848"/>
    <lineage>
        <taxon>Eukaryota</taxon>
        <taxon>Viridiplantae</taxon>
        <taxon>Streptophyta</taxon>
        <taxon>Embryophyta</taxon>
        <taxon>Tracheophyta</taxon>
        <taxon>Spermatophyta</taxon>
        <taxon>Magnoliopsida</taxon>
        <taxon>eudicotyledons</taxon>
        <taxon>Gunneridae</taxon>
        <taxon>Pentapetalae</taxon>
        <taxon>rosids</taxon>
        <taxon>fabids</taxon>
        <taxon>Fabales</taxon>
        <taxon>Fabaceae</taxon>
        <taxon>Papilionoideae</taxon>
        <taxon>50 kb inversion clade</taxon>
        <taxon>NPAAA clade</taxon>
        <taxon>indigoferoid/millettioid clade</taxon>
        <taxon>Phaseoleae</taxon>
        <taxon>Glycine</taxon>
        <taxon>Glycine subgen. Soja</taxon>
    </lineage>
</organism>
<gene>
    <name evidence="2" type="ORF">D0Y65_038291</name>
</gene>
<feature type="chain" id="PRO_5019587421" description="Secreted protein" evidence="1">
    <location>
        <begin position="18"/>
        <end position="93"/>
    </location>
</feature>
<evidence type="ECO:0000313" key="3">
    <source>
        <dbReference type="Proteomes" id="UP000289340"/>
    </source>
</evidence>
<dbReference type="EMBL" id="QZWG01000014">
    <property type="protein sequence ID" value="RZB68457.1"/>
    <property type="molecule type" value="Genomic_DNA"/>
</dbReference>
<reference evidence="2 3" key="1">
    <citation type="submission" date="2018-09" db="EMBL/GenBank/DDBJ databases">
        <title>A high-quality reference genome of wild soybean provides a powerful tool to mine soybean genomes.</title>
        <authorList>
            <person name="Xie M."/>
            <person name="Chung C.Y.L."/>
            <person name="Li M.-W."/>
            <person name="Wong F.-L."/>
            <person name="Chan T.-F."/>
            <person name="Lam H.-M."/>
        </authorList>
    </citation>
    <scope>NUCLEOTIDE SEQUENCE [LARGE SCALE GENOMIC DNA]</scope>
    <source>
        <strain evidence="3">cv. W05</strain>
        <tissue evidence="2">Hypocotyl of etiolated seedlings</tissue>
    </source>
</reference>
<proteinExistence type="predicted"/>
<evidence type="ECO:0000256" key="1">
    <source>
        <dbReference type="SAM" id="SignalP"/>
    </source>
</evidence>
<keyword evidence="3" id="KW-1185">Reference proteome</keyword>
<sequence length="93" mass="10987">MHLPWCLFCLFLSLCISGMHVCYIGEFYLGYCRRPKTSFLISVLKAQEEKRGSNTNIKMDEATREKTTYKRITCEEKSVTPNEEMRKRLQKIN</sequence>
<protein>
    <recommendedName>
        <fullName evidence="4">Secreted protein</fullName>
    </recommendedName>
</protein>
<dbReference type="Proteomes" id="UP000289340">
    <property type="component" value="Chromosome 14"/>
</dbReference>
<keyword evidence="1" id="KW-0732">Signal</keyword>
<comment type="caution">
    <text evidence="2">The sequence shown here is derived from an EMBL/GenBank/DDBJ whole genome shotgun (WGS) entry which is preliminary data.</text>
</comment>
<accession>A0A445H4D8</accession>
<evidence type="ECO:0000313" key="2">
    <source>
        <dbReference type="EMBL" id="RZB68457.1"/>
    </source>
</evidence>
<name>A0A445H4D8_GLYSO</name>
<dbReference type="AlphaFoldDB" id="A0A445H4D8"/>